<dbReference type="InterPro" id="IPR000014">
    <property type="entry name" value="PAS"/>
</dbReference>
<keyword evidence="5" id="KW-1185">Reference proteome</keyword>
<feature type="domain" description="Sigma-54 factor interaction" evidence="3">
    <location>
        <begin position="353"/>
        <end position="553"/>
    </location>
</feature>
<dbReference type="Pfam" id="PF25601">
    <property type="entry name" value="AAA_lid_14"/>
    <property type="match status" value="1"/>
</dbReference>
<dbReference type="InterPro" id="IPR058031">
    <property type="entry name" value="AAA_lid_NorR"/>
</dbReference>
<dbReference type="InterPro" id="IPR002078">
    <property type="entry name" value="Sigma_54_int"/>
</dbReference>
<gene>
    <name evidence="4" type="ORF">OCV69_13435</name>
</gene>
<evidence type="ECO:0000313" key="5">
    <source>
        <dbReference type="Proteomes" id="UP001652395"/>
    </source>
</evidence>
<keyword evidence="2" id="KW-0067">ATP-binding</keyword>
<dbReference type="InterPro" id="IPR036388">
    <property type="entry name" value="WH-like_DNA-bd_sf"/>
</dbReference>
<proteinExistence type="predicted"/>
<evidence type="ECO:0000259" key="3">
    <source>
        <dbReference type="PROSITE" id="PS50045"/>
    </source>
</evidence>
<evidence type="ECO:0000256" key="1">
    <source>
        <dbReference type="ARBA" id="ARBA00022741"/>
    </source>
</evidence>
<dbReference type="RefSeq" id="WP_262563153.1">
    <property type="nucleotide sequence ID" value="NZ_JAOQJF010000033.1"/>
</dbReference>
<dbReference type="Gene3D" id="3.40.50.300">
    <property type="entry name" value="P-loop containing nucleotide triphosphate hydrolases"/>
    <property type="match status" value="1"/>
</dbReference>
<dbReference type="Gene3D" id="1.10.8.60">
    <property type="match status" value="1"/>
</dbReference>
<dbReference type="CDD" id="cd00130">
    <property type="entry name" value="PAS"/>
    <property type="match status" value="1"/>
</dbReference>
<dbReference type="PROSITE" id="PS50045">
    <property type="entry name" value="SIGMA54_INTERACT_4"/>
    <property type="match status" value="1"/>
</dbReference>
<comment type="caution">
    <text evidence="4">The sequence shown here is derived from an EMBL/GenBank/DDBJ whole genome shotgun (WGS) entry which is preliminary data.</text>
</comment>
<name>A0ABT2V265_9FIRM</name>
<reference evidence="4 5" key="1">
    <citation type="journal article" date="2021" name="ISME Commun">
        <title>Automated analysis of genomic sequences facilitates high-throughput and comprehensive description of bacteria.</title>
        <authorList>
            <person name="Hitch T.C.A."/>
        </authorList>
    </citation>
    <scope>NUCLEOTIDE SEQUENCE [LARGE SCALE GENOMIC DNA]</scope>
    <source>
        <strain evidence="5">f_CCE</strain>
    </source>
</reference>
<protein>
    <submittedName>
        <fullName evidence="4">Sigma 54-interacting transcriptional regulator</fullName>
    </submittedName>
</protein>
<dbReference type="Gene3D" id="3.30.450.20">
    <property type="entry name" value="PAS domain"/>
    <property type="match status" value="1"/>
</dbReference>
<evidence type="ECO:0000313" key="4">
    <source>
        <dbReference type="EMBL" id="MCU6800917.1"/>
    </source>
</evidence>
<dbReference type="SUPFAM" id="SSF55785">
    <property type="entry name" value="PYP-like sensor domain (PAS domain)"/>
    <property type="match status" value="1"/>
</dbReference>
<dbReference type="InterPro" id="IPR027417">
    <property type="entry name" value="P-loop_NTPase"/>
</dbReference>
<accession>A0ABT2V265</accession>
<dbReference type="PANTHER" id="PTHR32071">
    <property type="entry name" value="TRANSCRIPTIONAL REGULATORY PROTEIN"/>
    <property type="match status" value="1"/>
</dbReference>
<dbReference type="Pfam" id="PF00158">
    <property type="entry name" value="Sigma54_activat"/>
    <property type="match status" value="1"/>
</dbReference>
<dbReference type="CDD" id="cd00009">
    <property type="entry name" value="AAA"/>
    <property type="match status" value="1"/>
</dbReference>
<dbReference type="SUPFAM" id="SSF52540">
    <property type="entry name" value="P-loop containing nucleoside triphosphate hydrolases"/>
    <property type="match status" value="1"/>
</dbReference>
<sequence>MEKPTMLIVSQSSTTNVGMRSYLNHIFSKYIHLETCLAADVDTERMEKADLVLFSSRSAARMAEPLMTPKIRYLICIRTFNHTYLNRILSIPSNSEVYLVNDSERSAKDSIQLLYTLGITQYRFIPYYPGCPETNPGIQYAVTVGENKLAPRNVQTLVDIGIRIADISTISEIASFFHLPLSLADVVSLNYINQFVQLLKISNHQLSQATNTKFITQSIISNIDTGICIIDDEGKIQMINKQFKEALDIPRSHLVGTLLKEAVPELDGIAKRSQDQRSPFFLVCRGKEEPLKLTVQEIRDMNHRRLTMIHCHMDQPALERPAPEGDTEGNVIKREGAYFRFDDYRTANSRSLRMVEAARRISLTDYRVLISGEPGTGREVLAQAIHNNSRRSAEPFMKLNLTVLSEGQIMEELFPGDGREGILNRAEGGTLYLNGIHCMSISMQKEFLNMMDQMPDVRFIASTEEDLYTMCQEGRFLKSLFYMIGEVSLETFPIRQRPEDIPLLFEYFIRNIYNNSALRWTDMCSEELWNSLTAYSWPGNGKEIENLCKYVYCFHSEGKLTIRDLPAYIRLQMAKKTSLLSPLEKRVLQTVAQNPKTGRAGLQEILENEGLQVAEGKIRSILQSLSEQGLIKVNRTRGGCEITETGELQLE</sequence>
<dbReference type="InterPro" id="IPR035965">
    <property type="entry name" value="PAS-like_dom_sf"/>
</dbReference>
<evidence type="ECO:0000256" key="2">
    <source>
        <dbReference type="ARBA" id="ARBA00022840"/>
    </source>
</evidence>
<dbReference type="EMBL" id="JAOQJF010000033">
    <property type="protein sequence ID" value="MCU6800917.1"/>
    <property type="molecule type" value="Genomic_DNA"/>
</dbReference>
<dbReference type="InterPro" id="IPR013767">
    <property type="entry name" value="PAS_fold"/>
</dbReference>
<organism evidence="4 5">
    <name type="scientific">Alitiscatomonas aceti</name>
    <dbReference type="NCBI Taxonomy" id="2981724"/>
    <lineage>
        <taxon>Bacteria</taxon>
        <taxon>Bacillati</taxon>
        <taxon>Bacillota</taxon>
        <taxon>Clostridia</taxon>
        <taxon>Lachnospirales</taxon>
        <taxon>Lachnospiraceae</taxon>
        <taxon>Alitiscatomonas</taxon>
    </lineage>
</organism>
<dbReference type="Pfam" id="PF00989">
    <property type="entry name" value="PAS"/>
    <property type="match status" value="1"/>
</dbReference>
<dbReference type="Gene3D" id="1.10.10.10">
    <property type="entry name" value="Winged helix-like DNA-binding domain superfamily/Winged helix DNA-binding domain"/>
    <property type="match status" value="1"/>
</dbReference>
<keyword evidence="1" id="KW-0547">Nucleotide-binding</keyword>
<dbReference type="Proteomes" id="UP001652395">
    <property type="component" value="Unassembled WGS sequence"/>
</dbReference>